<name>A0A6P6XQJ5_DERPT</name>
<dbReference type="PANTHER" id="PTHR11106:SF72">
    <property type="entry name" value="GANGLIOSIDE-INDUCED DIFFERENTIATION-ASSOCIATED PROTEIN 2"/>
    <property type="match status" value="1"/>
</dbReference>
<dbReference type="InterPro" id="IPR036865">
    <property type="entry name" value="CRAL-TRIO_dom_sf"/>
</dbReference>
<sequence length="633" mass="73315">MATSFIDLESSTSTTTTTTTIGHSNCHCRLPLSMLTPWSQDFIQSEINDQQCLIQNIDQSTKSSLKVVTFKMNEHLNSKIILWNGCSSSMLRLKVDAIVHPTNERFERNSNPLTNALYKHAGPELRKTLYNKLKYCPIGSIKITKGYSIAANYIIHTASPHYKCKYHTASETALFNCYLHVLQAAKHYNIRILAIGNLALMEHHYPELDGIHLGIRVIRRFMESYPDAFDTIILCMQNEHEYDLYRSVLKLYFSRNQQEEQMQSSLLPTNNGGPMGEPIIPERAIRIQENPIKSLQEINDSGLDDSGDDLGGFSYSSSYSTDANGQGTGSEINIDECRERLIELKYQQEFDHSPSSSTSPMKRSSSYVTSLFHAGNHHSQEHYSSMESMTCPSSPSFARKQHYYHSSTATQSLHNFDDYDQQDQLMLIEHKRQLKFERLLRKIRRQEKELSETIRDKLQECIYISTITTDGGDKDSVLIIIGRELANLYHNELDGHFDQIIVHFVKMLDKICHQGRKFSVVYFHTMVDNIESNVNVNDRPPKTQLISRLYEFISYQHQNLLKSFYVIHPSVFNRLYVWWLKTFHCKFLKNKVQFIQRLQQLQGHINRKHFEQLPSFIMEFENKSKSTIVTNTD</sequence>
<dbReference type="Proteomes" id="UP000515146">
    <property type="component" value="Unplaced"/>
</dbReference>
<keyword evidence="2" id="KW-1185">Reference proteome</keyword>
<evidence type="ECO:0000259" key="1">
    <source>
        <dbReference type="PROSITE" id="PS51154"/>
    </source>
</evidence>
<dbReference type="InParanoid" id="A0A6P6XQJ5"/>
<reference evidence="3" key="1">
    <citation type="submission" date="2025-08" db="UniProtKB">
        <authorList>
            <consortium name="RefSeq"/>
        </authorList>
    </citation>
    <scope>IDENTIFICATION</scope>
    <source>
        <strain evidence="3">Airmid</strain>
    </source>
</reference>
<dbReference type="InterPro" id="IPR043472">
    <property type="entry name" value="Macro_dom-like"/>
</dbReference>
<dbReference type="Pfam" id="PF13716">
    <property type="entry name" value="CRAL_TRIO_2"/>
    <property type="match status" value="1"/>
</dbReference>
<dbReference type="InterPro" id="IPR002589">
    <property type="entry name" value="Macro_dom"/>
</dbReference>
<evidence type="ECO:0000313" key="3">
    <source>
        <dbReference type="RefSeq" id="XP_027195141.1"/>
    </source>
</evidence>
<dbReference type="OMA" id="FCTTSTI"/>
<dbReference type="InterPro" id="IPR001251">
    <property type="entry name" value="CRAL-TRIO_dom"/>
</dbReference>
<gene>
    <name evidence="3" type="primary">LOC113789761</name>
</gene>
<evidence type="ECO:0000313" key="2">
    <source>
        <dbReference type="Proteomes" id="UP000515146"/>
    </source>
</evidence>
<feature type="domain" description="Macro" evidence="1">
    <location>
        <begin position="67"/>
        <end position="253"/>
    </location>
</feature>
<dbReference type="SUPFAM" id="SSF52949">
    <property type="entry name" value="Macro domain-like"/>
    <property type="match status" value="1"/>
</dbReference>
<protein>
    <submittedName>
        <fullName evidence="3">Ganglioside-induced differentiation-associated-protein 2-like</fullName>
    </submittedName>
</protein>
<dbReference type="Gene3D" id="3.40.525.10">
    <property type="entry name" value="CRAL-TRIO lipid binding domain"/>
    <property type="match status" value="1"/>
</dbReference>
<dbReference type="AlphaFoldDB" id="A0A6P6XQJ5"/>
<organism evidence="2 3">
    <name type="scientific">Dermatophagoides pteronyssinus</name>
    <name type="common">European house dust mite</name>
    <dbReference type="NCBI Taxonomy" id="6956"/>
    <lineage>
        <taxon>Eukaryota</taxon>
        <taxon>Metazoa</taxon>
        <taxon>Ecdysozoa</taxon>
        <taxon>Arthropoda</taxon>
        <taxon>Chelicerata</taxon>
        <taxon>Arachnida</taxon>
        <taxon>Acari</taxon>
        <taxon>Acariformes</taxon>
        <taxon>Sarcoptiformes</taxon>
        <taxon>Astigmata</taxon>
        <taxon>Psoroptidia</taxon>
        <taxon>Analgoidea</taxon>
        <taxon>Pyroglyphidae</taxon>
        <taxon>Dermatophagoidinae</taxon>
        <taxon>Dermatophagoides</taxon>
    </lineage>
</organism>
<dbReference type="Gene3D" id="3.40.220.10">
    <property type="entry name" value="Leucine Aminopeptidase, subunit E, domain 1"/>
    <property type="match status" value="1"/>
</dbReference>
<dbReference type="FunCoup" id="A0A6P6XQJ5">
    <property type="interactions" value="1165"/>
</dbReference>
<accession>A0A6P6XQJ5</accession>
<dbReference type="PANTHER" id="PTHR11106">
    <property type="entry name" value="GANGLIOSIDE INDUCED DIFFERENTIATION ASSOCIATED PROTEIN 2-RELATED"/>
    <property type="match status" value="1"/>
</dbReference>
<dbReference type="Pfam" id="PF01661">
    <property type="entry name" value="Macro"/>
    <property type="match status" value="1"/>
</dbReference>
<dbReference type="OrthoDB" id="365077at2759"/>
<dbReference type="KEGG" id="dpte:113789761"/>
<dbReference type="RefSeq" id="XP_027195141.1">
    <property type="nucleotide sequence ID" value="XM_027339340.1"/>
</dbReference>
<proteinExistence type="predicted"/>
<dbReference type="PROSITE" id="PS51154">
    <property type="entry name" value="MACRO"/>
    <property type="match status" value="1"/>
</dbReference>
<dbReference type="SMART" id="SM00506">
    <property type="entry name" value="A1pp"/>
    <property type="match status" value="1"/>
</dbReference>